<comment type="caution">
    <text evidence="1">The sequence shown here is derived from an EMBL/GenBank/DDBJ whole genome shotgun (WGS) entry which is preliminary data.</text>
</comment>
<reference evidence="1 2" key="1">
    <citation type="submission" date="2023-07" db="EMBL/GenBank/DDBJ databases">
        <title>Sequencing the genomes of 1000 actinobacteria strains.</title>
        <authorList>
            <person name="Klenk H.-P."/>
        </authorList>
    </citation>
    <scope>NUCLEOTIDE SEQUENCE [LARGE SCALE GENOMIC DNA]</scope>
    <source>
        <strain evidence="1 2">DSM 44109</strain>
    </source>
</reference>
<dbReference type="Proteomes" id="UP001230426">
    <property type="component" value="Unassembled WGS sequence"/>
</dbReference>
<protein>
    <recommendedName>
        <fullName evidence="3">DNA-binding protein</fullName>
    </recommendedName>
</protein>
<sequence>MTAALPDRATMTVAETTLALGVHRDAAYDAVHRGDLPAIRVPTAKLADLLGLPWPPPADQ</sequence>
<evidence type="ECO:0008006" key="3">
    <source>
        <dbReference type="Google" id="ProtNLM"/>
    </source>
</evidence>
<proteinExistence type="predicted"/>
<dbReference type="EMBL" id="JAUSRB010000002">
    <property type="protein sequence ID" value="MDP9868928.1"/>
    <property type="molecule type" value="Genomic_DNA"/>
</dbReference>
<accession>A0ABT9RIM6</accession>
<evidence type="ECO:0000313" key="1">
    <source>
        <dbReference type="EMBL" id="MDP9868928.1"/>
    </source>
</evidence>
<keyword evidence="2" id="KW-1185">Reference proteome</keyword>
<gene>
    <name evidence="1" type="ORF">J2S55_008194</name>
</gene>
<evidence type="ECO:0000313" key="2">
    <source>
        <dbReference type="Proteomes" id="UP001230426"/>
    </source>
</evidence>
<name>A0ABT9RIM6_9ACTN</name>
<dbReference type="RefSeq" id="WP_306872278.1">
    <property type="nucleotide sequence ID" value="NZ_JAUSRB010000002.1"/>
</dbReference>
<organism evidence="1 2">
    <name type="scientific">Streptosporangium brasiliense</name>
    <dbReference type="NCBI Taxonomy" id="47480"/>
    <lineage>
        <taxon>Bacteria</taxon>
        <taxon>Bacillati</taxon>
        <taxon>Actinomycetota</taxon>
        <taxon>Actinomycetes</taxon>
        <taxon>Streptosporangiales</taxon>
        <taxon>Streptosporangiaceae</taxon>
        <taxon>Streptosporangium</taxon>
    </lineage>
</organism>